<dbReference type="EMBL" id="JAACXV010013028">
    <property type="protein sequence ID" value="KAF7274197.1"/>
    <property type="molecule type" value="Genomic_DNA"/>
</dbReference>
<feature type="region of interest" description="Disordered" evidence="1">
    <location>
        <begin position="53"/>
        <end position="78"/>
    </location>
</feature>
<organism evidence="3 4">
    <name type="scientific">Rhynchophorus ferrugineus</name>
    <name type="common">Red palm weevil</name>
    <name type="synonym">Curculio ferrugineus</name>
    <dbReference type="NCBI Taxonomy" id="354439"/>
    <lineage>
        <taxon>Eukaryota</taxon>
        <taxon>Metazoa</taxon>
        <taxon>Ecdysozoa</taxon>
        <taxon>Arthropoda</taxon>
        <taxon>Hexapoda</taxon>
        <taxon>Insecta</taxon>
        <taxon>Pterygota</taxon>
        <taxon>Neoptera</taxon>
        <taxon>Endopterygota</taxon>
        <taxon>Coleoptera</taxon>
        <taxon>Polyphaga</taxon>
        <taxon>Cucujiformia</taxon>
        <taxon>Curculionidae</taxon>
        <taxon>Dryophthorinae</taxon>
        <taxon>Rhynchophorus</taxon>
    </lineage>
</organism>
<evidence type="ECO:0000313" key="3">
    <source>
        <dbReference type="EMBL" id="KAF7274197.1"/>
    </source>
</evidence>
<name>A0A834IHJ3_RHYFE</name>
<dbReference type="Pfam" id="PF17906">
    <property type="entry name" value="HTH_48"/>
    <property type="match status" value="1"/>
</dbReference>
<dbReference type="OrthoDB" id="10032414at2759"/>
<reference evidence="3" key="1">
    <citation type="submission" date="2020-08" db="EMBL/GenBank/DDBJ databases">
        <title>Genome sequencing and assembly of the red palm weevil Rhynchophorus ferrugineus.</title>
        <authorList>
            <person name="Dias G.B."/>
            <person name="Bergman C.M."/>
            <person name="Manee M."/>
        </authorList>
    </citation>
    <scope>NUCLEOTIDE SEQUENCE</scope>
    <source>
        <strain evidence="3">AA-2017</strain>
        <tissue evidence="3">Whole larva</tissue>
    </source>
</reference>
<dbReference type="InterPro" id="IPR041426">
    <property type="entry name" value="Mos1_HTH"/>
</dbReference>
<proteinExistence type="predicted"/>
<comment type="caution">
    <text evidence="3">The sequence shown here is derived from an EMBL/GenBank/DDBJ whole genome shotgun (WGS) entry which is preliminary data.</text>
</comment>
<protein>
    <recommendedName>
        <fullName evidence="2">Mos1 transposase HTH domain-containing protein</fullName>
    </recommendedName>
</protein>
<dbReference type="AlphaFoldDB" id="A0A834IHJ3"/>
<accession>A0A834IHJ3</accession>
<dbReference type="PANTHER" id="PTHR46060:SF1">
    <property type="entry name" value="MARINER MOS1 TRANSPOSASE-LIKE PROTEIN"/>
    <property type="match status" value="1"/>
</dbReference>
<evidence type="ECO:0000259" key="2">
    <source>
        <dbReference type="Pfam" id="PF17906"/>
    </source>
</evidence>
<gene>
    <name evidence="3" type="ORF">GWI33_013132</name>
</gene>
<dbReference type="Proteomes" id="UP000625711">
    <property type="component" value="Unassembled WGS sequence"/>
</dbReference>
<feature type="domain" description="Mos1 transposase HTH" evidence="2">
    <location>
        <begin position="3"/>
        <end position="52"/>
    </location>
</feature>
<evidence type="ECO:0000313" key="4">
    <source>
        <dbReference type="Proteomes" id="UP000625711"/>
    </source>
</evidence>
<sequence length="78" mass="9127">MDKMEFRVLMKYCFLKGKNTVEAKIWLDAEFPDTAPAKSTIKDWYAKFRRGEMGTKDGERSGRPKEFVTDENIKKSTK</sequence>
<keyword evidence="4" id="KW-1185">Reference proteome</keyword>
<dbReference type="PANTHER" id="PTHR46060">
    <property type="entry name" value="MARINER MOS1 TRANSPOSASE-LIKE PROTEIN"/>
    <property type="match status" value="1"/>
</dbReference>
<dbReference type="Gene3D" id="1.10.10.1450">
    <property type="match status" value="1"/>
</dbReference>
<dbReference type="InterPro" id="IPR052709">
    <property type="entry name" value="Transposase-MT_Hybrid"/>
</dbReference>
<evidence type="ECO:0000256" key="1">
    <source>
        <dbReference type="SAM" id="MobiDB-lite"/>
    </source>
</evidence>